<proteinExistence type="predicted"/>
<feature type="region of interest" description="Disordered" evidence="1">
    <location>
        <begin position="96"/>
        <end position="117"/>
    </location>
</feature>
<protein>
    <submittedName>
        <fullName evidence="2">Uncharacterized protein</fullName>
    </submittedName>
</protein>
<gene>
    <name evidence="2" type="ORF">EBN03_10610</name>
</gene>
<accession>A0A3M2LAG0</accession>
<evidence type="ECO:0000313" key="2">
    <source>
        <dbReference type="EMBL" id="RMI33553.1"/>
    </source>
</evidence>
<feature type="region of interest" description="Disordered" evidence="1">
    <location>
        <begin position="26"/>
        <end position="50"/>
    </location>
</feature>
<dbReference type="OrthoDB" id="4556873at2"/>
<dbReference type="RefSeq" id="WP_122187752.1">
    <property type="nucleotide sequence ID" value="NZ_RFFH01000003.1"/>
</dbReference>
<dbReference type="AlphaFoldDB" id="A0A3M2LAG0"/>
<evidence type="ECO:0000256" key="1">
    <source>
        <dbReference type="SAM" id="MobiDB-lite"/>
    </source>
</evidence>
<dbReference type="Proteomes" id="UP000279275">
    <property type="component" value="Unassembled WGS sequence"/>
</dbReference>
<name>A0A3M2LAG0_9NOCA</name>
<reference evidence="2 3" key="1">
    <citation type="submission" date="2018-10" db="EMBL/GenBank/DDBJ databases">
        <title>Isolation from cow dung.</title>
        <authorList>
            <person name="Ling L."/>
        </authorList>
    </citation>
    <scope>NUCLEOTIDE SEQUENCE [LARGE SCALE GENOMIC DNA]</scope>
    <source>
        <strain evidence="2 3">NEAU-LL90</strain>
    </source>
</reference>
<organism evidence="2 3">
    <name type="scientific">Nocardia stercoris</name>
    <dbReference type="NCBI Taxonomy" id="2483361"/>
    <lineage>
        <taxon>Bacteria</taxon>
        <taxon>Bacillati</taxon>
        <taxon>Actinomycetota</taxon>
        <taxon>Actinomycetes</taxon>
        <taxon>Mycobacteriales</taxon>
        <taxon>Nocardiaceae</taxon>
        <taxon>Nocardia</taxon>
    </lineage>
</organism>
<dbReference type="EMBL" id="RFFH01000003">
    <property type="protein sequence ID" value="RMI33553.1"/>
    <property type="molecule type" value="Genomic_DNA"/>
</dbReference>
<keyword evidence="3" id="KW-1185">Reference proteome</keyword>
<evidence type="ECO:0000313" key="3">
    <source>
        <dbReference type="Proteomes" id="UP000279275"/>
    </source>
</evidence>
<comment type="caution">
    <text evidence="2">The sequence shown here is derived from an EMBL/GenBank/DDBJ whole genome shotgun (WGS) entry which is preliminary data.</text>
</comment>
<sequence length="117" mass="12237">MSLDILLLIALLAIAVTLWRTAVVASAPPKRGRGGSPPQPPGATQAADDGFTAEWADPVQIWPALDAENKVLAARMTGRISAAEYQATITDLARRCDPKPAVPHPPADADASDTDVT</sequence>